<keyword evidence="1" id="KW-1185">Reference proteome</keyword>
<evidence type="ECO:0000313" key="2">
    <source>
        <dbReference type="WBParaSite" id="PTRK_0001256900.1"/>
    </source>
</evidence>
<name>A0A0N4ZVG5_PARTI</name>
<dbReference type="WBParaSite" id="PTRK_0001256900.1">
    <property type="protein sequence ID" value="PTRK_0001256900.1"/>
    <property type="gene ID" value="PTRK_0001256900"/>
</dbReference>
<evidence type="ECO:0000313" key="1">
    <source>
        <dbReference type="Proteomes" id="UP000038045"/>
    </source>
</evidence>
<organism evidence="1 2">
    <name type="scientific">Parastrongyloides trichosuri</name>
    <name type="common">Possum-specific nematode worm</name>
    <dbReference type="NCBI Taxonomy" id="131310"/>
    <lineage>
        <taxon>Eukaryota</taxon>
        <taxon>Metazoa</taxon>
        <taxon>Ecdysozoa</taxon>
        <taxon>Nematoda</taxon>
        <taxon>Chromadorea</taxon>
        <taxon>Rhabditida</taxon>
        <taxon>Tylenchina</taxon>
        <taxon>Panagrolaimomorpha</taxon>
        <taxon>Strongyloidoidea</taxon>
        <taxon>Strongyloididae</taxon>
        <taxon>Parastrongyloides</taxon>
    </lineage>
</organism>
<dbReference type="AlphaFoldDB" id="A0A0N4ZVG5"/>
<reference evidence="2" key="1">
    <citation type="submission" date="2017-02" db="UniProtKB">
        <authorList>
            <consortium name="WormBaseParasite"/>
        </authorList>
    </citation>
    <scope>IDENTIFICATION</scope>
</reference>
<sequence>MNVNLDNSIDIFKDSFDTMYTERSVISQNKENCNNKYLTSKRIACMVMLEIRNRINQSKRINSYKMRNSYLCYAIDHFCKFIKEHGTEVFDIKAVATISLYYVMKQKINRVEMIDFIYMFLMIRHPDVTFGSDTWRDLTASARELFNLIENVMIKTIGLNYEIIDINTPGFLFFLLTKELNLPEKIFLRSCLIFGDILYYTNLQEKFDQITIAATSIELAMKHKNEGETNFEQFKEILLNTNNRLLKPFLSNDKLYTILIKECTKDFLNTMEGLRYDKEFVTFAIKRLEYMNSHKIIMDFLFISKK</sequence>
<protein>
    <submittedName>
        <fullName evidence="2">CYCLIN domain-containing protein</fullName>
    </submittedName>
</protein>
<proteinExistence type="predicted"/>
<dbReference type="Proteomes" id="UP000038045">
    <property type="component" value="Unplaced"/>
</dbReference>
<accession>A0A0N4ZVG5</accession>